<feature type="transmembrane region" description="Helical" evidence="7">
    <location>
        <begin position="217"/>
        <end position="244"/>
    </location>
</feature>
<dbReference type="Pfam" id="PF05977">
    <property type="entry name" value="MFS_3"/>
    <property type="match status" value="1"/>
</dbReference>
<feature type="transmembrane region" description="Helical" evidence="7">
    <location>
        <begin position="100"/>
        <end position="119"/>
    </location>
</feature>
<feature type="transmembrane region" description="Helical" evidence="7">
    <location>
        <begin position="42"/>
        <end position="62"/>
    </location>
</feature>
<evidence type="ECO:0000256" key="4">
    <source>
        <dbReference type="ARBA" id="ARBA00022692"/>
    </source>
</evidence>
<feature type="domain" description="Major facilitator superfamily (MFS) profile" evidence="8">
    <location>
        <begin position="222"/>
        <end position="429"/>
    </location>
</feature>
<dbReference type="EMBL" id="NUDP01000067">
    <property type="protein sequence ID" value="PEM67390.1"/>
    <property type="molecule type" value="Genomic_DNA"/>
</dbReference>
<feature type="transmembrane region" description="Helical" evidence="7">
    <location>
        <begin position="377"/>
        <end position="395"/>
    </location>
</feature>
<evidence type="ECO:0000256" key="3">
    <source>
        <dbReference type="ARBA" id="ARBA00022475"/>
    </source>
</evidence>
<feature type="transmembrane region" description="Helical" evidence="7">
    <location>
        <begin position="166"/>
        <end position="186"/>
    </location>
</feature>
<gene>
    <name evidence="9" type="ORF">CN613_18875</name>
</gene>
<dbReference type="PANTHER" id="PTHR23513">
    <property type="entry name" value="INTEGRAL MEMBRANE EFFLUX PROTEIN-RELATED"/>
    <property type="match status" value="1"/>
</dbReference>
<dbReference type="Gene3D" id="1.20.1250.20">
    <property type="entry name" value="MFS general substrate transporter like domains"/>
    <property type="match status" value="2"/>
</dbReference>
<keyword evidence="2" id="KW-0813">Transport</keyword>
<feature type="transmembrane region" description="Helical" evidence="7">
    <location>
        <begin position="256"/>
        <end position="275"/>
    </location>
</feature>
<keyword evidence="4 7" id="KW-0812">Transmembrane</keyword>
<dbReference type="InterPro" id="IPR036259">
    <property type="entry name" value="MFS_trans_sf"/>
</dbReference>
<evidence type="ECO:0000259" key="8">
    <source>
        <dbReference type="PROSITE" id="PS50850"/>
    </source>
</evidence>
<name>A0A2A8C212_9BACI</name>
<evidence type="ECO:0000256" key="7">
    <source>
        <dbReference type="SAM" id="Phobius"/>
    </source>
</evidence>
<proteinExistence type="predicted"/>
<sequence length="429" mass="47143">MNKLFKNKNFSLLISGRLITNIGDSLYFIAATWLAYDLGGSIFYSGLAGFLTLLPEMFAFLIGPIIDRSNLKKILVITSLMQFILILIIPILYISDLLTVTGVLIIMPLVSLFNLFTYPAENALLPKIVKKEDLVKANSIMAFTYQGSDLIFNAIAGVLVATIGAISIYVFDSITFLLAIILFASLQIPKKTKTNKTNKLNETIITYKKDLTEGIKFILNPMILSILIPLLIVNFTWSAAAVVLPEFSDRLGGAQIYGLLMTCSALGMLIGSLISEIITKKFTIGKAMIIGYSISGIMWILTVLASSVSIYLSFIFLILAGIPIGATNIIYVTLFQTLPPENMLARIAAVNESLLSAAMPLGSLIGGYIGTIIGSEFVIASNGIAIIILSLYWLFNKKLRNLPKIDKLENEEFITIFSKNKTHQEKYTN</sequence>
<evidence type="ECO:0000256" key="1">
    <source>
        <dbReference type="ARBA" id="ARBA00004651"/>
    </source>
</evidence>
<dbReference type="CDD" id="cd06173">
    <property type="entry name" value="MFS_MefA_like"/>
    <property type="match status" value="1"/>
</dbReference>
<dbReference type="PROSITE" id="PS50850">
    <property type="entry name" value="MFS"/>
    <property type="match status" value="1"/>
</dbReference>
<dbReference type="RefSeq" id="WP_098129009.1">
    <property type="nucleotide sequence ID" value="NZ_NUDP01000067.1"/>
</dbReference>
<comment type="caution">
    <text evidence="9">The sequence shown here is derived from an EMBL/GenBank/DDBJ whole genome shotgun (WGS) entry which is preliminary data.</text>
</comment>
<dbReference type="PANTHER" id="PTHR23513:SF6">
    <property type="entry name" value="MAJOR FACILITATOR SUPERFAMILY ASSOCIATED DOMAIN-CONTAINING PROTEIN"/>
    <property type="match status" value="1"/>
</dbReference>
<evidence type="ECO:0000256" key="5">
    <source>
        <dbReference type="ARBA" id="ARBA00022989"/>
    </source>
</evidence>
<keyword evidence="6 7" id="KW-0472">Membrane</keyword>
<feature type="transmembrane region" description="Helical" evidence="7">
    <location>
        <begin position="287"/>
        <end position="305"/>
    </location>
</feature>
<feature type="transmembrane region" description="Helical" evidence="7">
    <location>
        <begin position="74"/>
        <end position="94"/>
    </location>
</feature>
<feature type="transmembrane region" description="Helical" evidence="7">
    <location>
        <begin position="140"/>
        <end position="160"/>
    </location>
</feature>
<evidence type="ECO:0000313" key="9">
    <source>
        <dbReference type="EMBL" id="PEM67390.1"/>
    </source>
</evidence>
<keyword evidence="3" id="KW-1003">Cell membrane</keyword>
<feature type="transmembrane region" description="Helical" evidence="7">
    <location>
        <begin position="12"/>
        <end position="36"/>
    </location>
</feature>
<evidence type="ECO:0000256" key="2">
    <source>
        <dbReference type="ARBA" id="ARBA00022448"/>
    </source>
</evidence>
<organism evidence="9 10">
    <name type="scientific">Bacillus pseudomycoides</name>
    <dbReference type="NCBI Taxonomy" id="64104"/>
    <lineage>
        <taxon>Bacteria</taxon>
        <taxon>Bacillati</taxon>
        <taxon>Bacillota</taxon>
        <taxon>Bacilli</taxon>
        <taxon>Bacillales</taxon>
        <taxon>Bacillaceae</taxon>
        <taxon>Bacillus</taxon>
        <taxon>Bacillus cereus group</taxon>
    </lineage>
</organism>
<feature type="transmembrane region" description="Helical" evidence="7">
    <location>
        <begin position="311"/>
        <end position="334"/>
    </location>
</feature>
<protein>
    <submittedName>
        <fullName evidence="9">MFS transporter</fullName>
    </submittedName>
</protein>
<dbReference type="AlphaFoldDB" id="A0A2A8C212"/>
<accession>A0A2A8C212</accession>
<dbReference type="InterPro" id="IPR010290">
    <property type="entry name" value="TM_effector"/>
</dbReference>
<comment type="subcellular location">
    <subcellularLocation>
        <location evidence="1">Cell membrane</location>
        <topology evidence="1">Multi-pass membrane protein</topology>
    </subcellularLocation>
</comment>
<dbReference type="GO" id="GO:0005886">
    <property type="term" value="C:plasma membrane"/>
    <property type="evidence" value="ECO:0007669"/>
    <property type="project" value="UniProtKB-SubCell"/>
</dbReference>
<reference evidence="9 10" key="1">
    <citation type="submission" date="2017-09" db="EMBL/GenBank/DDBJ databases">
        <title>Large-scale bioinformatics analysis of Bacillus genomes uncovers conserved roles of natural products in bacterial physiology.</title>
        <authorList>
            <consortium name="Agbiome Team Llc"/>
            <person name="Bleich R.M."/>
            <person name="Grubbs K.J."/>
            <person name="Santa Maria K.C."/>
            <person name="Allen S.E."/>
            <person name="Farag S."/>
            <person name="Shank E.A."/>
            <person name="Bowers A."/>
        </authorList>
    </citation>
    <scope>NUCLEOTIDE SEQUENCE [LARGE SCALE GENOMIC DNA]</scope>
    <source>
        <strain evidence="9 10">AFS009893</strain>
    </source>
</reference>
<dbReference type="GO" id="GO:0022857">
    <property type="term" value="F:transmembrane transporter activity"/>
    <property type="evidence" value="ECO:0007669"/>
    <property type="project" value="InterPro"/>
</dbReference>
<feature type="transmembrane region" description="Helical" evidence="7">
    <location>
        <begin position="354"/>
        <end position="371"/>
    </location>
</feature>
<evidence type="ECO:0000313" key="10">
    <source>
        <dbReference type="Proteomes" id="UP000219775"/>
    </source>
</evidence>
<dbReference type="InterPro" id="IPR020846">
    <property type="entry name" value="MFS_dom"/>
</dbReference>
<evidence type="ECO:0000256" key="6">
    <source>
        <dbReference type="ARBA" id="ARBA00023136"/>
    </source>
</evidence>
<dbReference type="Proteomes" id="UP000219775">
    <property type="component" value="Unassembled WGS sequence"/>
</dbReference>
<dbReference type="SUPFAM" id="SSF103473">
    <property type="entry name" value="MFS general substrate transporter"/>
    <property type="match status" value="1"/>
</dbReference>
<keyword evidence="5 7" id="KW-1133">Transmembrane helix</keyword>